<feature type="region of interest" description="Disordered" evidence="3">
    <location>
        <begin position="205"/>
        <end position="231"/>
    </location>
</feature>
<dbReference type="InterPro" id="IPR031803">
    <property type="entry name" value="BAT_GAF/HTH-assoc"/>
</dbReference>
<dbReference type="RefSeq" id="WP_049918526.1">
    <property type="nucleotide sequence ID" value="NZ_CP078063.1"/>
</dbReference>
<dbReference type="Proteomes" id="UP001058330">
    <property type="component" value="Chromosome"/>
</dbReference>
<dbReference type="Pfam" id="PF04967">
    <property type="entry name" value="HTH_10"/>
    <property type="match status" value="1"/>
</dbReference>
<evidence type="ECO:0000259" key="5">
    <source>
        <dbReference type="Pfam" id="PF15915"/>
    </source>
</evidence>
<dbReference type="PANTHER" id="PTHR34236">
    <property type="entry name" value="DIMETHYL SULFOXIDE REDUCTASE TRANSCRIPTIONAL ACTIVATOR"/>
    <property type="match status" value="1"/>
</dbReference>
<proteinExistence type="predicted"/>
<evidence type="ECO:0000256" key="3">
    <source>
        <dbReference type="SAM" id="MobiDB-lite"/>
    </source>
</evidence>
<reference evidence="6" key="1">
    <citation type="submission" date="2021-07" db="EMBL/GenBank/DDBJ databases">
        <title>Studies on halocins as antimicrobial molecules from haloarchaea.</title>
        <authorList>
            <person name="Kumar S."/>
            <person name="Khare S.K."/>
        </authorList>
    </citation>
    <scope>NUCLEOTIDE SEQUENCE</scope>
    <source>
        <strain evidence="6">NCIM 5678</strain>
    </source>
</reference>
<evidence type="ECO:0000313" key="7">
    <source>
        <dbReference type="Proteomes" id="UP001058330"/>
    </source>
</evidence>
<keyword evidence="1" id="KW-0805">Transcription regulation</keyword>
<accession>A0ABY5RBX3</accession>
<evidence type="ECO:0000313" key="6">
    <source>
        <dbReference type="EMBL" id="UVE49112.1"/>
    </source>
</evidence>
<evidence type="ECO:0000256" key="2">
    <source>
        <dbReference type="ARBA" id="ARBA00023163"/>
    </source>
</evidence>
<dbReference type="EMBL" id="CP078063">
    <property type="protein sequence ID" value="UVE49112.1"/>
    <property type="molecule type" value="Genomic_DNA"/>
</dbReference>
<name>A0ABY5RBX3_HALLR</name>
<organism evidence="6 7">
    <name type="scientific">Haloferax larsenii</name>
    <dbReference type="NCBI Taxonomy" id="302484"/>
    <lineage>
        <taxon>Archaea</taxon>
        <taxon>Methanobacteriati</taxon>
        <taxon>Methanobacteriota</taxon>
        <taxon>Stenosarchaea group</taxon>
        <taxon>Halobacteria</taxon>
        <taxon>Halobacteriales</taxon>
        <taxon>Haloferacaceae</taxon>
        <taxon>Haloferax</taxon>
    </lineage>
</organism>
<dbReference type="Pfam" id="PF15915">
    <property type="entry name" value="BAT"/>
    <property type="match status" value="1"/>
</dbReference>
<keyword evidence="2" id="KW-0804">Transcription</keyword>
<dbReference type="PANTHER" id="PTHR34236:SF1">
    <property type="entry name" value="DIMETHYL SULFOXIDE REDUCTASE TRANSCRIPTIONAL ACTIVATOR"/>
    <property type="match status" value="1"/>
</dbReference>
<evidence type="ECO:0000259" key="4">
    <source>
        <dbReference type="Pfam" id="PF04967"/>
    </source>
</evidence>
<keyword evidence="7" id="KW-1185">Reference proteome</keyword>
<feature type="domain" description="Bacterioopsin transcriptional activator GAF and HTH associated" evidence="5">
    <location>
        <begin position="6"/>
        <end position="138"/>
    </location>
</feature>
<feature type="domain" description="HTH bat-type" evidence="4">
    <location>
        <begin position="157"/>
        <end position="208"/>
    </location>
</feature>
<dbReference type="InterPro" id="IPR007050">
    <property type="entry name" value="HTH_bacterioopsin"/>
</dbReference>
<protein>
    <submittedName>
        <fullName evidence="6">Helix-turn-helix domain-containing protein</fullName>
    </submittedName>
</protein>
<gene>
    <name evidence="6" type="ORF">KU306_09235</name>
</gene>
<evidence type="ECO:0000256" key="1">
    <source>
        <dbReference type="ARBA" id="ARBA00023015"/>
    </source>
</evidence>
<sequence length="231" mass="25867">MSCIAEFTIRSWDLPLMGAFERAPEMRLDVEQTITTESGRPVLFVWADSGDFDAFEAGLDDDETVVDPTLMESLPEQRLYRLFVADDADTTVFPTDAEVGASRLDASFTVDGLHTRMRFPDRDALRCYRQRCAERDVEMSVHRIYRGDTTDQNGYGLSPKQRQVLSLAAKRGYFEVPREASLTELADELDISAQSTSERLRRGVDQLVSATLAPESNLDTGPDSPSLRDGE</sequence>
<dbReference type="SUPFAM" id="SSF88659">
    <property type="entry name" value="Sigma3 and sigma4 domains of RNA polymerase sigma factors"/>
    <property type="match status" value="1"/>
</dbReference>
<dbReference type="GeneID" id="74529081"/>
<dbReference type="InterPro" id="IPR013324">
    <property type="entry name" value="RNA_pol_sigma_r3/r4-like"/>
</dbReference>